<dbReference type="RefSeq" id="WP_119229957.1">
    <property type="nucleotide sequence ID" value="NZ_JAPDUZ010000001.1"/>
</dbReference>
<keyword evidence="1" id="KW-0175">Coiled coil</keyword>
<name>A0A413HGL6_9BACT</name>
<dbReference type="EMBL" id="QSCI01000094">
    <property type="protein sequence ID" value="RGX90694.1"/>
    <property type="molecule type" value="Genomic_DNA"/>
</dbReference>
<evidence type="ECO:0000313" key="9">
    <source>
        <dbReference type="Proteomes" id="UP000420635"/>
    </source>
</evidence>
<dbReference type="Proteomes" id="UP000285604">
    <property type="component" value="Unassembled WGS sequence"/>
</dbReference>
<proteinExistence type="predicted"/>
<evidence type="ECO:0000259" key="3">
    <source>
        <dbReference type="Pfam" id="PF02591"/>
    </source>
</evidence>
<dbReference type="InterPro" id="IPR003743">
    <property type="entry name" value="Zf-RING_7"/>
</dbReference>
<dbReference type="AlphaFoldDB" id="A0A413HGL6"/>
<sequence>MAKKDPTDLTVEEKLKALYQLQTTLSAIDEKRALRGELPLEVQDLEDDIAGLTTRIEKIQTDIEQFDRAIDQKQHEIEEAQASVERYKKQLEMVSNNREYDTLSKEIEFQELEIELCSKKIREAQQTINERLYDLHKAEDQKADREKGLVMKRSELESIMAETREEEENLKEKAFELEKKIEPRLLQSFKRIRNGARNGLGIVYVQRDACGGCFNKIPPQRQLDIKMHKKIIPCEYCGRILIDPELAGVKIEAPKTEEKPKRKRAIRRRKTEGED</sequence>
<evidence type="ECO:0000256" key="1">
    <source>
        <dbReference type="SAM" id="Coils"/>
    </source>
</evidence>
<evidence type="ECO:0000313" key="6">
    <source>
        <dbReference type="EMBL" id="RHK46019.1"/>
    </source>
</evidence>
<dbReference type="Gene3D" id="1.10.287.1490">
    <property type="match status" value="1"/>
</dbReference>
<evidence type="ECO:0000313" key="4">
    <source>
        <dbReference type="EMBL" id="MQN90498.1"/>
    </source>
</evidence>
<protein>
    <recommendedName>
        <fullName evidence="3">C4-type zinc ribbon domain-containing protein</fullName>
    </recommendedName>
</protein>
<dbReference type="Proteomes" id="UP000420635">
    <property type="component" value="Unassembled WGS sequence"/>
</dbReference>
<accession>A0A413HGL6</accession>
<feature type="coiled-coil region" evidence="1">
    <location>
        <begin position="153"/>
        <end position="180"/>
    </location>
</feature>
<reference evidence="4" key="3">
    <citation type="submission" date="2022-12" db="EMBL/GenBank/DDBJ databases">
        <title>Distinct polysaccharide growth profiles of human intestinal Prevotella copri isolates.</title>
        <authorList>
            <person name="Fehlner-Peach H."/>
            <person name="Magnabosco C."/>
            <person name="Raghavan V."/>
            <person name="Scher J.U."/>
            <person name="Tett A."/>
            <person name="Cox L.M."/>
            <person name="Gottsegen C."/>
            <person name="Watters A."/>
            <person name="Wiltshire- Gordon J.D."/>
            <person name="Segata N."/>
            <person name="Bonneau R."/>
            <person name="Littman D.R."/>
        </authorList>
    </citation>
    <scope>NUCLEOTIDE SEQUENCE</scope>
    <source>
        <strain evidence="4">IP54</strain>
    </source>
</reference>
<organism evidence="4 9">
    <name type="scientific">Segatella copri</name>
    <dbReference type="NCBI Taxonomy" id="165179"/>
    <lineage>
        <taxon>Bacteria</taxon>
        <taxon>Pseudomonadati</taxon>
        <taxon>Bacteroidota</taxon>
        <taxon>Bacteroidia</taxon>
        <taxon>Bacteroidales</taxon>
        <taxon>Prevotellaceae</taxon>
        <taxon>Segatella</taxon>
    </lineage>
</organism>
<evidence type="ECO:0000313" key="8">
    <source>
        <dbReference type="Proteomes" id="UP000285604"/>
    </source>
</evidence>
<dbReference type="EMBL" id="QRNN01000084">
    <property type="protein sequence ID" value="RHK46019.1"/>
    <property type="molecule type" value="Genomic_DNA"/>
</dbReference>
<feature type="compositionally biased region" description="Basic residues" evidence="2">
    <location>
        <begin position="261"/>
        <end position="275"/>
    </location>
</feature>
<evidence type="ECO:0000313" key="5">
    <source>
        <dbReference type="EMBL" id="RGX90694.1"/>
    </source>
</evidence>
<reference evidence="7 8" key="1">
    <citation type="submission" date="2018-08" db="EMBL/GenBank/DDBJ databases">
        <title>A genome reference for cultivated species of the human gut microbiota.</title>
        <authorList>
            <person name="Zou Y."/>
            <person name="Xue W."/>
            <person name="Luo G."/>
        </authorList>
    </citation>
    <scope>NUCLEOTIDE SEQUENCE [LARGE SCALE GENOMIC DNA]</scope>
    <source>
        <strain evidence="6 7">AF43-2</strain>
        <strain evidence="5 8">OF03-3</strain>
    </source>
</reference>
<reference evidence="9" key="2">
    <citation type="submission" date="2019-09" db="EMBL/GenBank/DDBJ databases">
        <title>Distinct polysaccharide growth profiles of human intestinal Prevotella copri isolates.</title>
        <authorList>
            <person name="Fehlner-Peach H."/>
            <person name="Magnabosco C."/>
            <person name="Raghavan V."/>
            <person name="Scher J.U."/>
            <person name="Tett A."/>
            <person name="Cox L.M."/>
            <person name="Gottsegen C."/>
            <person name="Watters A."/>
            <person name="Wiltshire- Gordon J.D."/>
            <person name="Segata N."/>
            <person name="Bonneau R."/>
            <person name="Littman D.R."/>
        </authorList>
    </citation>
    <scope>NUCLEOTIDE SEQUENCE [LARGE SCALE GENOMIC DNA]</scope>
    <source>
        <strain evidence="9">iP54</strain>
    </source>
</reference>
<evidence type="ECO:0000256" key="2">
    <source>
        <dbReference type="SAM" id="MobiDB-lite"/>
    </source>
</evidence>
<feature type="region of interest" description="Disordered" evidence="2">
    <location>
        <begin position="256"/>
        <end position="275"/>
    </location>
</feature>
<dbReference type="PANTHER" id="PTHR39082">
    <property type="entry name" value="PHOSPHOLIPASE C-BETA-2-RELATED"/>
    <property type="match status" value="1"/>
</dbReference>
<dbReference type="PANTHER" id="PTHR39082:SF1">
    <property type="entry name" value="SCAVENGER RECEPTOR CLASS A MEMBER 3"/>
    <property type="match status" value="1"/>
</dbReference>
<evidence type="ECO:0000313" key="7">
    <source>
        <dbReference type="Proteomes" id="UP000284562"/>
    </source>
</evidence>
<dbReference type="Pfam" id="PF02591">
    <property type="entry name" value="Zn_ribbon_9"/>
    <property type="match status" value="1"/>
</dbReference>
<feature type="coiled-coil region" evidence="1">
    <location>
        <begin position="42"/>
        <end position="127"/>
    </location>
</feature>
<comment type="caution">
    <text evidence="4">The sequence shown here is derived from an EMBL/GenBank/DDBJ whole genome shotgun (WGS) entry which is preliminary data.</text>
</comment>
<dbReference type="Proteomes" id="UP000284562">
    <property type="component" value="Unassembled WGS sequence"/>
</dbReference>
<dbReference type="InterPro" id="IPR052376">
    <property type="entry name" value="Oxidative_Scav/Glycosyltrans"/>
</dbReference>
<gene>
    <name evidence="6" type="ORF">DW064_13980</name>
    <name evidence="5" type="ORF">DXA63_14020</name>
    <name evidence="4" type="ORF">F7D59_11745</name>
</gene>
<dbReference type="EMBL" id="VZBQ01000123">
    <property type="protein sequence ID" value="MQN90498.1"/>
    <property type="molecule type" value="Genomic_DNA"/>
</dbReference>
<feature type="domain" description="C4-type zinc ribbon" evidence="3">
    <location>
        <begin position="209"/>
        <end position="241"/>
    </location>
</feature>